<keyword evidence="2" id="KW-1185">Reference proteome</keyword>
<dbReference type="InterPro" id="IPR043502">
    <property type="entry name" value="DNA/RNA_pol_sf"/>
</dbReference>
<dbReference type="SUPFAM" id="SSF56672">
    <property type="entry name" value="DNA/RNA polymerases"/>
    <property type="match status" value="1"/>
</dbReference>
<dbReference type="InterPro" id="IPR053134">
    <property type="entry name" value="RNA-dir_DNA_polymerase"/>
</dbReference>
<dbReference type="PANTHER" id="PTHR24559:SF447">
    <property type="entry name" value="RNA-DIRECTED DNA POLYMERASE HOMOLOG"/>
    <property type="match status" value="1"/>
</dbReference>
<proteinExistence type="predicted"/>
<dbReference type="OrthoDB" id="1667550at2759"/>
<dbReference type="Proteomes" id="UP000325315">
    <property type="component" value="Unassembled WGS sequence"/>
</dbReference>
<keyword evidence="1" id="KW-0548">Nucleotidyltransferase</keyword>
<dbReference type="InterPro" id="IPR043128">
    <property type="entry name" value="Rev_trsase/Diguanyl_cyclase"/>
</dbReference>
<keyword evidence="1" id="KW-0808">Transferase</keyword>
<comment type="caution">
    <text evidence="1">The sequence shown here is derived from an EMBL/GenBank/DDBJ whole genome shotgun (WGS) entry which is preliminary data.</text>
</comment>
<accession>A0A5B6VLL4</accession>
<dbReference type="Gene3D" id="3.30.70.270">
    <property type="match status" value="1"/>
</dbReference>
<dbReference type="EMBL" id="SMMG02000006">
    <property type="protein sequence ID" value="KAA3469957.1"/>
    <property type="molecule type" value="Genomic_DNA"/>
</dbReference>
<evidence type="ECO:0000313" key="1">
    <source>
        <dbReference type="EMBL" id="KAA3469957.1"/>
    </source>
</evidence>
<reference evidence="2" key="1">
    <citation type="journal article" date="2019" name="Plant Biotechnol. J.">
        <title>Genome sequencing of the Australian wild diploid species Gossypium australe highlights disease resistance and delayed gland morphogenesis.</title>
        <authorList>
            <person name="Cai Y."/>
            <person name="Cai X."/>
            <person name="Wang Q."/>
            <person name="Wang P."/>
            <person name="Zhang Y."/>
            <person name="Cai C."/>
            <person name="Xu Y."/>
            <person name="Wang K."/>
            <person name="Zhou Z."/>
            <person name="Wang C."/>
            <person name="Geng S."/>
            <person name="Li B."/>
            <person name="Dong Q."/>
            <person name="Hou Y."/>
            <person name="Wang H."/>
            <person name="Ai P."/>
            <person name="Liu Z."/>
            <person name="Yi F."/>
            <person name="Sun M."/>
            <person name="An G."/>
            <person name="Cheng J."/>
            <person name="Zhang Y."/>
            <person name="Shi Q."/>
            <person name="Xie Y."/>
            <person name="Shi X."/>
            <person name="Chang Y."/>
            <person name="Huang F."/>
            <person name="Chen Y."/>
            <person name="Hong S."/>
            <person name="Mi L."/>
            <person name="Sun Q."/>
            <person name="Zhang L."/>
            <person name="Zhou B."/>
            <person name="Peng R."/>
            <person name="Zhang X."/>
            <person name="Liu F."/>
        </authorList>
    </citation>
    <scope>NUCLEOTIDE SEQUENCE [LARGE SCALE GENOMIC DNA]</scope>
    <source>
        <strain evidence="2">cv. PA1801</strain>
    </source>
</reference>
<gene>
    <name evidence="1" type="ORF">EPI10_015701</name>
</gene>
<protein>
    <submittedName>
        <fullName evidence="1">RNA-directed DNA polymerase-like protein</fullName>
    </submittedName>
</protein>
<organism evidence="1 2">
    <name type="scientific">Gossypium australe</name>
    <dbReference type="NCBI Taxonomy" id="47621"/>
    <lineage>
        <taxon>Eukaryota</taxon>
        <taxon>Viridiplantae</taxon>
        <taxon>Streptophyta</taxon>
        <taxon>Embryophyta</taxon>
        <taxon>Tracheophyta</taxon>
        <taxon>Spermatophyta</taxon>
        <taxon>Magnoliopsida</taxon>
        <taxon>eudicotyledons</taxon>
        <taxon>Gunneridae</taxon>
        <taxon>Pentapetalae</taxon>
        <taxon>rosids</taxon>
        <taxon>malvids</taxon>
        <taxon>Malvales</taxon>
        <taxon>Malvaceae</taxon>
        <taxon>Malvoideae</taxon>
        <taxon>Gossypium</taxon>
    </lineage>
</organism>
<evidence type="ECO:0000313" key="2">
    <source>
        <dbReference type="Proteomes" id="UP000325315"/>
    </source>
</evidence>
<sequence length="80" mass="9541">MKMCVDYHQLNKLMVRNKYPLLMIDDLFEQFCGAFLFSKIDFRPGTHYGHYEFLLMSFSLMDAPAAFMDLKNQVFQPYLD</sequence>
<name>A0A5B6VLL4_9ROSI</name>
<dbReference type="AlphaFoldDB" id="A0A5B6VLL4"/>
<keyword evidence="1" id="KW-0695">RNA-directed DNA polymerase</keyword>
<dbReference type="GO" id="GO:0003964">
    <property type="term" value="F:RNA-directed DNA polymerase activity"/>
    <property type="evidence" value="ECO:0007669"/>
    <property type="project" value="UniProtKB-KW"/>
</dbReference>
<dbReference type="PANTHER" id="PTHR24559">
    <property type="entry name" value="TRANSPOSON TY3-I GAG-POL POLYPROTEIN"/>
    <property type="match status" value="1"/>
</dbReference>